<dbReference type="AlphaFoldDB" id="X1ACX9"/>
<dbReference type="EMBL" id="BART01002779">
    <property type="protein sequence ID" value="GAG67757.1"/>
    <property type="molecule type" value="Genomic_DNA"/>
</dbReference>
<evidence type="ECO:0000313" key="1">
    <source>
        <dbReference type="EMBL" id="GAG67757.1"/>
    </source>
</evidence>
<organism evidence="1">
    <name type="scientific">marine sediment metagenome</name>
    <dbReference type="NCBI Taxonomy" id="412755"/>
    <lineage>
        <taxon>unclassified sequences</taxon>
        <taxon>metagenomes</taxon>
        <taxon>ecological metagenomes</taxon>
    </lineage>
</organism>
<comment type="caution">
    <text evidence="1">The sequence shown here is derived from an EMBL/GenBank/DDBJ whole genome shotgun (WGS) entry which is preliminary data.</text>
</comment>
<protein>
    <submittedName>
        <fullName evidence="1">Uncharacterized protein</fullName>
    </submittedName>
</protein>
<gene>
    <name evidence="1" type="ORF">S01H4_08193</name>
</gene>
<sequence>MVGAEKPIRILYVCPWAHWAGHPPWAATHESEALIKAGAEVSLCTFRGILGQKDPQAIPHRMVVSS</sequence>
<name>X1ACX9_9ZZZZ</name>
<proteinExistence type="predicted"/>
<feature type="non-terminal residue" evidence="1">
    <location>
        <position position="66"/>
    </location>
</feature>
<reference evidence="1" key="1">
    <citation type="journal article" date="2014" name="Front. Microbiol.">
        <title>High frequency of phylogenetically diverse reductive dehalogenase-homologous genes in deep subseafloor sedimentary metagenomes.</title>
        <authorList>
            <person name="Kawai M."/>
            <person name="Futagami T."/>
            <person name="Toyoda A."/>
            <person name="Takaki Y."/>
            <person name="Nishi S."/>
            <person name="Hori S."/>
            <person name="Arai W."/>
            <person name="Tsubouchi T."/>
            <person name="Morono Y."/>
            <person name="Uchiyama I."/>
            <person name="Ito T."/>
            <person name="Fujiyama A."/>
            <person name="Inagaki F."/>
            <person name="Takami H."/>
        </authorList>
    </citation>
    <scope>NUCLEOTIDE SEQUENCE</scope>
    <source>
        <strain evidence="1">Expedition CK06-06</strain>
    </source>
</reference>
<accession>X1ACX9</accession>